<keyword evidence="19" id="KW-1185">Reference proteome</keyword>
<feature type="transmembrane region" description="Helical" evidence="16">
    <location>
        <begin position="238"/>
        <end position="260"/>
    </location>
</feature>
<feature type="transmembrane region" description="Helical" evidence="16">
    <location>
        <begin position="55"/>
        <end position="81"/>
    </location>
</feature>
<feature type="transmembrane region" description="Helical" evidence="16">
    <location>
        <begin position="135"/>
        <end position="154"/>
    </location>
</feature>
<name>A0A8C4QLC8_EPTBU</name>
<comment type="subcellular location">
    <subcellularLocation>
        <location evidence="1">Cell membrane</location>
        <topology evidence="1">Multi-pass membrane protein</topology>
    </subcellularLocation>
</comment>
<dbReference type="AlphaFoldDB" id="A0A8C4QLC8"/>
<dbReference type="GO" id="GO:0043410">
    <property type="term" value="P:positive regulation of MAPK cascade"/>
    <property type="evidence" value="ECO:0007669"/>
    <property type="project" value="TreeGrafter"/>
</dbReference>
<dbReference type="PRINTS" id="PR00237">
    <property type="entry name" value="GPCRRHODOPSN"/>
</dbReference>
<dbReference type="Gene3D" id="1.20.1070.10">
    <property type="entry name" value="Rhodopsin 7-helix transmembrane proteins"/>
    <property type="match status" value="1"/>
</dbReference>
<keyword evidence="13" id="KW-0449">Lipoprotein</keyword>
<feature type="domain" description="G-protein coupled receptors family 1 profile" evidence="17">
    <location>
        <begin position="34"/>
        <end position="293"/>
    </location>
</feature>
<keyword evidence="10" id="KW-1015">Disulfide bond</keyword>
<keyword evidence="6 16" id="KW-1133">Transmembrane helix</keyword>
<dbReference type="PROSITE" id="PS00237">
    <property type="entry name" value="G_PROTEIN_RECEP_F1_1"/>
    <property type="match status" value="1"/>
</dbReference>
<evidence type="ECO:0000256" key="5">
    <source>
        <dbReference type="ARBA" id="ARBA00022692"/>
    </source>
</evidence>
<keyword evidence="9" id="KW-0564">Palmitate</keyword>
<protein>
    <recommendedName>
        <fullName evidence="2">Beta-2 adrenergic receptor</fullName>
    </recommendedName>
    <alternativeName>
        <fullName evidence="14">Beta-2 adrenoreceptor</fullName>
    </alternativeName>
</protein>
<evidence type="ECO:0000256" key="6">
    <source>
        <dbReference type="ARBA" id="ARBA00022989"/>
    </source>
</evidence>
<dbReference type="GO" id="GO:0071880">
    <property type="term" value="P:adenylate cyclase-activating adrenergic receptor signaling pathway"/>
    <property type="evidence" value="ECO:0007669"/>
    <property type="project" value="TreeGrafter"/>
</dbReference>
<dbReference type="GeneTree" id="ENSGT00940000158663"/>
<evidence type="ECO:0000256" key="2">
    <source>
        <dbReference type="ARBA" id="ARBA00022188"/>
    </source>
</evidence>
<dbReference type="SUPFAM" id="SSF81321">
    <property type="entry name" value="Family A G protein-coupled receptor-like"/>
    <property type="match status" value="1"/>
</dbReference>
<dbReference type="InterPro" id="IPR000276">
    <property type="entry name" value="GPCR_Rhodpsn"/>
</dbReference>
<evidence type="ECO:0000256" key="10">
    <source>
        <dbReference type="ARBA" id="ARBA00023157"/>
    </source>
</evidence>
<evidence type="ECO:0000313" key="19">
    <source>
        <dbReference type="Proteomes" id="UP000694388"/>
    </source>
</evidence>
<proteinExistence type="inferred from homology"/>
<feature type="transmembrane region" description="Helical" evidence="16">
    <location>
        <begin position="20"/>
        <end position="43"/>
    </location>
</feature>
<evidence type="ECO:0000256" key="14">
    <source>
        <dbReference type="ARBA" id="ARBA00030379"/>
    </source>
</evidence>
<feature type="transmembrane region" description="Helical" evidence="16">
    <location>
        <begin position="184"/>
        <end position="207"/>
    </location>
</feature>
<dbReference type="PROSITE" id="PS50262">
    <property type="entry name" value="G_PROTEIN_RECEP_F1_2"/>
    <property type="match status" value="1"/>
</dbReference>
<dbReference type="SMART" id="SM01381">
    <property type="entry name" value="7TM_GPCR_Srsx"/>
    <property type="match status" value="1"/>
</dbReference>
<evidence type="ECO:0000256" key="15">
    <source>
        <dbReference type="RuleBase" id="RU000688"/>
    </source>
</evidence>
<comment type="similarity">
    <text evidence="15">Belongs to the G-protein coupled receptor 1 family.</text>
</comment>
<organism evidence="18 19">
    <name type="scientific">Eptatretus burgeri</name>
    <name type="common">Inshore hagfish</name>
    <dbReference type="NCBI Taxonomy" id="7764"/>
    <lineage>
        <taxon>Eukaryota</taxon>
        <taxon>Metazoa</taxon>
        <taxon>Chordata</taxon>
        <taxon>Craniata</taxon>
        <taxon>Vertebrata</taxon>
        <taxon>Cyclostomata</taxon>
        <taxon>Myxini</taxon>
        <taxon>Myxiniformes</taxon>
        <taxon>Myxinidae</taxon>
        <taxon>Eptatretinae</taxon>
        <taxon>Eptatretus</taxon>
    </lineage>
</organism>
<dbReference type="GO" id="GO:0005886">
    <property type="term" value="C:plasma membrane"/>
    <property type="evidence" value="ECO:0007669"/>
    <property type="project" value="UniProtKB-SubCell"/>
</dbReference>
<evidence type="ECO:0000256" key="4">
    <source>
        <dbReference type="ARBA" id="ARBA00022610"/>
    </source>
</evidence>
<evidence type="ECO:0000256" key="1">
    <source>
        <dbReference type="ARBA" id="ARBA00004651"/>
    </source>
</evidence>
<evidence type="ECO:0000256" key="8">
    <source>
        <dbReference type="ARBA" id="ARBA00023136"/>
    </source>
</evidence>
<keyword evidence="4" id="KW-0085">Behavior</keyword>
<evidence type="ECO:0000259" key="17">
    <source>
        <dbReference type="PROSITE" id="PS50262"/>
    </source>
</evidence>
<keyword evidence="12 15" id="KW-0807">Transducer</keyword>
<dbReference type="Ensembl" id="ENSEBUT00000017821.1">
    <property type="protein sequence ID" value="ENSEBUP00000017245.1"/>
    <property type="gene ID" value="ENSEBUG00000010774.1"/>
</dbReference>
<evidence type="ECO:0000256" key="11">
    <source>
        <dbReference type="ARBA" id="ARBA00023170"/>
    </source>
</evidence>
<feature type="transmembrane region" description="Helical" evidence="16">
    <location>
        <begin position="93"/>
        <end position="114"/>
    </location>
</feature>
<dbReference type="OMA" id="ELACWIS"/>
<reference evidence="18" key="2">
    <citation type="submission" date="2025-09" db="UniProtKB">
        <authorList>
            <consortium name="Ensembl"/>
        </authorList>
    </citation>
    <scope>IDENTIFICATION</scope>
</reference>
<keyword evidence="11 15" id="KW-0675">Receptor</keyword>
<evidence type="ECO:0000256" key="16">
    <source>
        <dbReference type="SAM" id="Phobius"/>
    </source>
</evidence>
<dbReference type="InterPro" id="IPR017452">
    <property type="entry name" value="GPCR_Rhodpsn_7TM"/>
</dbReference>
<keyword evidence="3" id="KW-1003">Cell membrane</keyword>
<dbReference type="Proteomes" id="UP000694388">
    <property type="component" value="Unplaced"/>
</dbReference>
<dbReference type="PANTHER" id="PTHR24248">
    <property type="entry name" value="ADRENERGIC RECEPTOR-RELATED G-PROTEIN COUPLED RECEPTOR"/>
    <property type="match status" value="1"/>
</dbReference>
<dbReference type="Pfam" id="PF00001">
    <property type="entry name" value="7tm_1"/>
    <property type="match status" value="1"/>
</dbReference>
<reference evidence="18" key="1">
    <citation type="submission" date="2025-08" db="UniProtKB">
        <authorList>
            <consortium name="Ensembl"/>
        </authorList>
    </citation>
    <scope>IDENTIFICATION</scope>
</reference>
<feature type="transmembrane region" description="Helical" evidence="16">
    <location>
        <begin position="272"/>
        <end position="293"/>
    </location>
</feature>
<dbReference type="GO" id="GO:0004993">
    <property type="term" value="F:G protein-coupled serotonin receptor activity"/>
    <property type="evidence" value="ECO:0007669"/>
    <property type="project" value="UniProtKB-ARBA"/>
</dbReference>
<accession>A0A8C4QLC8</accession>
<evidence type="ECO:0000313" key="18">
    <source>
        <dbReference type="Ensembl" id="ENSEBUP00000017245.1"/>
    </source>
</evidence>
<dbReference type="GO" id="GO:0051378">
    <property type="term" value="F:serotonin binding"/>
    <property type="evidence" value="ECO:0007669"/>
    <property type="project" value="UniProtKB-ARBA"/>
</dbReference>
<evidence type="ECO:0000256" key="7">
    <source>
        <dbReference type="ARBA" id="ARBA00023040"/>
    </source>
</evidence>
<keyword evidence="8 16" id="KW-0472">Membrane</keyword>
<dbReference type="FunFam" id="1.20.1070.10:FF:000523">
    <property type="entry name" value="5-hydroxytryptamine receptor 2B"/>
    <property type="match status" value="1"/>
</dbReference>
<evidence type="ECO:0000256" key="13">
    <source>
        <dbReference type="ARBA" id="ARBA00023288"/>
    </source>
</evidence>
<dbReference type="PANTHER" id="PTHR24248:SF21">
    <property type="entry name" value="BETA-2 ADRENERGIC RECEPTOR"/>
    <property type="match status" value="1"/>
</dbReference>
<evidence type="ECO:0000256" key="12">
    <source>
        <dbReference type="ARBA" id="ARBA00023224"/>
    </source>
</evidence>
<sequence length="334" mass="37787">MTSGNSTCIHEMTTHGSLTVAVILSILVFMTIAGNILALVAAATSERLKQKKSTAFIVSLSCADLIMGAVIMPFCISITYIDKWPFGRQVCNFRIIMDVTSVTASINSLCVIAIDRYIAITRPLRYPSLVTRCRATCAVLAVWILSITMTFFPVQFNWYRSKSPEALVCYENPNCCSFEPSKEYAVISSIISFHLPAALMIFVYSQVLKEATRQVRMCVRGAEKNQIRHIISAKERRALKTLSLIMGVFLFCWLPFFIINPTQALCGFCLDGFYNLVFLWLGYINSIFNPLLYSRNPEFMAAYRRLLCCDAGKLRFIYLYTVSKYVVYIIDLCC</sequence>
<evidence type="ECO:0000256" key="9">
    <source>
        <dbReference type="ARBA" id="ARBA00023139"/>
    </source>
</evidence>
<keyword evidence="7 15" id="KW-0297">G-protein coupled receptor</keyword>
<evidence type="ECO:0000256" key="3">
    <source>
        <dbReference type="ARBA" id="ARBA00022475"/>
    </source>
</evidence>
<keyword evidence="5 15" id="KW-0812">Transmembrane</keyword>